<evidence type="ECO:0000256" key="3">
    <source>
        <dbReference type="ARBA" id="ARBA00022679"/>
    </source>
</evidence>
<evidence type="ECO:0000256" key="2">
    <source>
        <dbReference type="ARBA" id="ARBA00012261"/>
    </source>
</evidence>
<dbReference type="EC" id="2.1.2.9" evidence="2 5"/>
<dbReference type="GO" id="GO:0004479">
    <property type="term" value="F:methionyl-tRNA formyltransferase activity"/>
    <property type="evidence" value="ECO:0007669"/>
    <property type="project" value="UniProtKB-UniRule"/>
</dbReference>
<dbReference type="InterPro" id="IPR005793">
    <property type="entry name" value="Formyl_trans_C"/>
</dbReference>
<dbReference type="InterPro" id="IPR041711">
    <property type="entry name" value="Met-tRNA-FMT_N"/>
</dbReference>
<dbReference type="HAMAP" id="MF_00182">
    <property type="entry name" value="Formyl_trans"/>
    <property type="match status" value="1"/>
</dbReference>
<dbReference type="eggNOG" id="COG0223">
    <property type="taxonomic scope" value="Bacteria"/>
</dbReference>
<keyword evidence="3 5" id="KW-0808">Transferase</keyword>
<dbReference type="Pfam" id="PF02911">
    <property type="entry name" value="Formyl_trans_C"/>
    <property type="match status" value="1"/>
</dbReference>
<dbReference type="AlphaFoldDB" id="B3QS24"/>
<evidence type="ECO:0000259" key="6">
    <source>
        <dbReference type="Pfam" id="PF00551"/>
    </source>
</evidence>
<dbReference type="InterPro" id="IPR044135">
    <property type="entry name" value="Met-tRNA-FMT_C"/>
</dbReference>
<organism evidence="8 9">
    <name type="scientific">Chloroherpeton thalassium (strain ATCC 35110 / GB-78)</name>
    <dbReference type="NCBI Taxonomy" id="517418"/>
    <lineage>
        <taxon>Bacteria</taxon>
        <taxon>Pseudomonadati</taxon>
        <taxon>Chlorobiota</taxon>
        <taxon>Chlorobiia</taxon>
        <taxon>Chlorobiales</taxon>
        <taxon>Chloroherpetonaceae</taxon>
        <taxon>Chloroherpeton</taxon>
    </lineage>
</organism>
<keyword evidence="9" id="KW-1185">Reference proteome</keyword>
<dbReference type="OrthoDB" id="9802815at2"/>
<evidence type="ECO:0000256" key="5">
    <source>
        <dbReference type="HAMAP-Rule" id="MF_00182"/>
    </source>
</evidence>
<dbReference type="InterPro" id="IPR002376">
    <property type="entry name" value="Formyl_transf_N"/>
</dbReference>
<accession>B3QS24</accession>
<dbReference type="GO" id="GO:0005829">
    <property type="term" value="C:cytosol"/>
    <property type="evidence" value="ECO:0007669"/>
    <property type="project" value="TreeGrafter"/>
</dbReference>
<comment type="similarity">
    <text evidence="1 5">Belongs to the Fmt family.</text>
</comment>
<evidence type="ECO:0000256" key="4">
    <source>
        <dbReference type="ARBA" id="ARBA00022917"/>
    </source>
</evidence>
<keyword evidence="4 5" id="KW-0648">Protein biosynthesis</keyword>
<comment type="catalytic activity">
    <reaction evidence="5">
        <text>L-methionyl-tRNA(fMet) + (6R)-10-formyltetrahydrofolate = N-formyl-L-methionyl-tRNA(fMet) + (6S)-5,6,7,8-tetrahydrofolate + H(+)</text>
        <dbReference type="Rhea" id="RHEA:24380"/>
        <dbReference type="Rhea" id="RHEA-COMP:9952"/>
        <dbReference type="Rhea" id="RHEA-COMP:9953"/>
        <dbReference type="ChEBI" id="CHEBI:15378"/>
        <dbReference type="ChEBI" id="CHEBI:57453"/>
        <dbReference type="ChEBI" id="CHEBI:78530"/>
        <dbReference type="ChEBI" id="CHEBI:78844"/>
        <dbReference type="ChEBI" id="CHEBI:195366"/>
        <dbReference type="EC" id="2.1.2.9"/>
    </reaction>
</comment>
<protein>
    <recommendedName>
        <fullName evidence="2 5">Methionyl-tRNA formyltransferase</fullName>
        <ecNumber evidence="2 5">2.1.2.9</ecNumber>
    </recommendedName>
</protein>
<dbReference type="InterPro" id="IPR036477">
    <property type="entry name" value="Formyl_transf_N_sf"/>
</dbReference>
<dbReference type="CDD" id="cd08646">
    <property type="entry name" value="FMT_core_Met-tRNA-FMT_N"/>
    <property type="match status" value="1"/>
</dbReference>
<reference evidence="8 9" key="1">
    <citation type="submission" date="2008-06" db="EMBL/GenBank/DDBJ databases">
        <title>Complete sequence of Chloroherpeton thalassium ATCC 35110.</title>
        <authorList>
            <consortium name="US DOE Joint Genome Institute"/>
            <person name="Lucas S."/>
            <person name="Copeland A."/>
            <person name="Lapidus A."/>
            <person name="Glavina del Rio T."/>
            <person name="Dalin E."/>
            <person name="Tice H."/>
            <person name="Bruce D."/>
            <person name="Goodwin L."/>
            <person name="Pitluck S."/>
            <person name="Schmutz J."/>
            <person name="Larimer F."/>
            <person name="Land M."/>
            <person name="Hauser L."/>
            <person name="Kyrpides N."/>
            <person name="Mikhailova N."/>
            <person name="Liu Z."/>
            <person name="Li T."/>
            <person name="Zhao F."/>
            <person name="Overmann J."/>
            <person name="Bryant D.A."/>
            <person name="Richardson P."/>
        </authorList>
    </citation>
    <scope>NUCLEOTIDE SEQUENCE [LARGE SCALE GENOMIC DNA]</scope>
    <source>
        <strain evidence="9">ATCC 35110 / GB-78</strain>
    </source>
</reference>
<dbReference type="NCBIfam" id="TIGR00460">
    <property type="entry name" value="fmt"/>
    <property type="match status" value="1"/>
</dbReference>
<dbReference type="HOGENOM" id="CLU_033347_1_1_10"/>
<feature type="domain" description="Formyl transferase N-terminal" evidence="6">
    <location>
        <begin position="2"/>
        <end position="176"/>
    </location>
</feature>
<evidence type="ECO:0000256" key="1">
    <source>
        <dbReference type="ARBA" id="ARBA00010699"/>
    </source>
</evidence>
<gene>
    <name evidence="5" type="primary">fmt</name>
    <name evidence="8" type="ordered locus">Ctha_1510</name>
</gene>
<dbReference type="Gene3D" id="3.40.50.12230">
    <property type="match status" value="1"/>
</dbReference>
<evidence type="ECO:0000313" key="9">
    <source>
        <dbReference type="Proteomes" id="UP000001208"/>
    </source>
</evidence>
<dbReference type="STRING" id="517418.Ctha_1510"/>
<dbReference type="InterPro" id="IPR005794">
    <property type="entry name" value="Fmt"/>
</dbReference>
<dbReference type="PANTHER" id="PTHR11138:SF5">
    <property type="entry name" value="METHIONYL-TRNA FORMYLTRANSFERASE, MITOCHONDRIAL"/>
    <property type="match status" value="1"/>
</dbReference>
<dbReference type="CDD" id="cd08704">
    <property type="entry name" value="Met_tRNA_FMT_C"/>
    <property type="match status" value="1"/>
</dbReference>
<dbReference type="SUPFAM" id="SSF53328">
    <property type="entry name" value="Formyltransferase"/>
    <property type="match status" value="1"/>
</dbReference>
<evidence type="ECO:0000259" key="7">
    <source>
        <dbReference type="Pfam" id="PF02911"/>
    </source>
</evidence>
<dbReference type="EMBL" id="CP001100">
    <property type="protein sequence ID" value="ACF13969.1"/>
    <property type="molecule type" value="Genomic_DNA"/>
</dbReference>
<proteinExistence type="inferred from homology"/>
<dbReference type="RefSeq" id="WP_012500053.1">
    <property type="nucleotide sequence ID" value="NC_011026.1"/>
</dbReference>
<dbReference type="KEGG" id="cts:Ctha_1510"/>
<evidence type="ECO:0000313" key="8">
    <source>
        <dbReference type="EMBL" id="ACF13969.1"/>
    </source>
</evidence>
<dbReference type="InterPro" id="IPR011034">
    <property type="entry name" value="Formyl_transferase-like_C_sf"/>
</dbReference>
<feature type="binding site" evidence="5">
    <location>
        <begin position="106"/>
        <end position="109"/>
    </location>
    <ligand>
        <name>(6S)-5,6,7,8-tetrahydrofolate</name>
        <dbReference type="ChEBI" id="CHEBI:57453"/>
    </ligand>
</feature>
<sequence length="307" mass="33690">MGTPHFSVPSLRKIAASDSGLQIKLVVTSPEKPRQSARSKPEPTPVKAVAMAFGLPVYEVEDVKSPEFLQKINEIRPDVIVVVAFRVLPPEVFTAAKIGTFNLHASLLPKYRGAAPINWSIINGDSETGVTTFFIQQKVDTGNIILQKKTEIGEHETATELAVRLSEIGGDAVLETLQMIQNGAVQLQVQDNALATKAPKLFKENTRIDWAAPAKKVNDMIRGLAERPTAWTTMNGKSVKIFQAAPCELSPVQALAAGEWLIQDGKLYVGCGEGVLDVKRLQFEGKKQMEVEVFLRGFRPNGDERFE</sequence>
<comment type="function">
    <text evidence="5">Attaches a formyl group to the free amino group of methionyl-tRNA(fMet). The formyl group appears to play a dual role in the initiator identity of N-formylmethionyl-tRNA by promoting its recognition by IF2 and preventing the misappropriation of this tRNA by the elongation apparatus.</text>
</comment>
<name>B3QS24_CHLT3</name>
<feature type="domain" description="Formyl transferase C-terminal" evidence="7">
    <location>
        <begin position="200"/>
        <end position="299"/>
    </location>
</feature>
<dbReference type="SUPFAM" id="SSF50486">
    <property type="entry name" value="FMT C-terminal domain-like"/>
    <property type="match status" value="1"/>
</dbReference>
<dbReference type="Proteomes" id="UP000001208">
    <property type="component" value="Chromosome"/>
</dbReference>
<dbReference type="PANTHER" id="PTHR11138">
    <property type="entry name" value="METHIONYL-TRNA FORMYLTRANSFERASE"/>
    <property type="match status" value="1"/>
</dbReference>
<dbReference type="Pfam" id="PF00551">
    <property type="entry name" value="Formyl_trans_N"/>
    <property type="match status" value="1"/>
</dbReference>